<feature type="domain" description="NADP-dependent oxidoreductase" evidence="2">
    <location>
        <begin position="13"/>
        <end position="128"/>
    </location>
</feature>
<evidence type="ECO:0000313" key="3">
    <source>
        <dbReference type="EMBL" id="TDO04608.1"/>
    </source>
</evidence>
<proteinExistence type="predicted"/>
<evidence type="ECO:0000313" key="4">
    <source>
        <dbReference type="Proteomes" id="UP000295150"/>
    </source>
</evidence>
<dbReference type="PANTHER" id="PTHR43364:SF4">
    <property type="entry name" value="NAD(P)-LINKED OXIDOREDUCTASE SUPERFAMILY PROTEIN"/>
    <property type="match status" value="1"/>
</dbReference>
<organism evidence="3 4">
    <name type="scientific">Halomonas ventosae</name>
    <dbReference type="NCBI Taxonomy" id="229007"/>
    <lineage>
        <taxon>Bacteria</taxon>
        <taxon>Pseudomonadati</taxon>
        <taxon>Pseudomonadota</taxon>
        <taxon>Gammaproteobacteria</taxon>
        <taxon>Oceanospirillales</taxon>
        <taxon>Halomonadaceae</taxon>
        <taxon>Halomonas</taxon>
    </lineage>
</organism>
<dbReference type="Pfam" id="PF00248">
    <property type="entry name" value="Aldo_ket_red"/>
    <property type="match status" value="1"/>
</dbReference>
<reference evidence="3 4" key="1">
    <citation type="submission" date="2019-03" db="EMBL/GenBank/DDBJ databases">
        <title>Freshwater and sediment microbial communities from various areas in North America, analyzing microbe dynamics in response to fracking.</title>
        <authorList>
            <person name="Lamendella R."/>
        </authorList>
    </citation>
    <scope>NUCLEOTIDE SEQUENCE [LARGE SCALE GENOMIC DNA]</scope>
    <source>
        <strain evidence="3 4">1_TX</strain>
    </source>
</reference>
<protein>
    <submittedName>
        <fullName evidence="3">Aldo/keto reductase family protein</fullName>
    </submittedName>
</protein>
<name>A0A4R6H9P8_9GAMM</name>
<dbReference type="InterPro" id="IPR050523">
    <property type="entry name" value="AKR_Detox_Biosynth"/>
</dbReference>
<accession>A0A4R6H9P8</accession>
<dbReference type="PANTHER" id="PTHR43364">
    <property type="entry name" value="NADH-SPECIFIC METHYLGLYOXAL REDUCTASE-RELATED"/>
    <property type="match status" value="1"/>
</dbReference>
<dbReference type="InterPro" id="IPR036812">
    <property type="entry name" value="NAD(P)_OxRdtase_dom_sf"/>
</dbReference>
<dbReference type="EMBL" id="SNWH01000014">
    <property type="protein sequence ID" value="TDO04608.1"/>
    <property type="molecule type" value="Genomic_DNA"/>
</dbReference>
<dbReference type="Gene3D" id="3.20.20.100">
    <property type="entry name" value="NADP-dependent oxidoreductase domain"/>
    <property type="match status" value="1"/>
</dbReference>
<dbReference type="AlphaFoldDB" id="A0A4R6H9P8"/>
<comment type="caution">
    <text evidence="3">The sequence shown here is derived from an EMBL/GenBank/DDBJ whole genome shotgun (WGS) entry which is preliminary data.</text>
</comment>
<evidence type="ECO:0000256" key="1">
    <source>
        <dbReference type="ARBA" id="ARBA00023002"/>
    </source>
</evidence>
<keyword evidence="1" id="KW-0560">Oxidoreductase</keyword>
<gene>
    <name evidence="3" type="ORF">DFO68_11426</name>
</gene>
<keyword evidence="4" id="KW-1185">Reference proteome</keyword>
<dbReference type="GO" id="GO:0016491">
    <property type="term" value="F:oxidoreductase activity"/>
    <property type="evidence" value="ECO:0007669"/>
    <property type="project" value="UniProtKB-KW"/>
</dbReference>
<dbReference type="GO" id="GO:0005829">
    <property type="term" value="C:cytosol"/>
    <property type="evidence" value="ECO:0007669"/>
    <property type="project" value="TreeGrafter"/>
</dbReference>
<dbReference type="InterPro" id="IPR023210">
    <property type="entry name" value="NADP_OxRdtase_dom"/>
</dbReference>
<evidence type="ECO:0000259" key="2">
    <source>
        <dbReference type="Pfam" id="PF00248"/>
    </source>
</evidence>
<sequence>MPSQPAADSALLPENGIATITYGGLCRGLQTGKMREDTYFTGDDLRKNDSKFQGERYRQCLDAMAELDRFARERYGKSVLALALRWLVDHSEVTTALWGACGPEQLDPVSEIEGWSLDRQAFKDMDDILGRCIKNPVGPEFMAPPSRENND</sequence>
<dbReference type="Proteomes" id="UP000295150">
    <property type="component" value="Unassembled WGS sequence"/>
</dbReference>
<dbReference type="RefSeq" id="WP_243726490.1">
    <property type="nucleotide sequence ID" value="NZ_SNWH01000014.1"/>
</dbReference>
<dbReference type="SUPFAM" id="SSF51430">
    <property type="entry name" value="NAD(P)-linked oxidoreductase"/>
    <property type="match status" value="1"/>
</dbReference>